<proteinExistence type="inferred from homology"/>
<dbReference type="InterPro" id="IPR018303">
    <property type="entry name" value="ATPase_P-typ_P_site"/>
</dbReference>
<dbReference type="PROSITE" id="PS00154">
    <property type="entry name" value="ATPASE_E1_E2"/>
    <property type="match status" value="1"/>
</dbReference>
<dbReference type="SFLD" id="SFLDG00002">
    <property type="entry name" value="C1.7:_P-type_atpase_like"/>
    <property type="match status" value="1"/>
</dbReference>
<feature type="transmembrane region" description="Helical" evidence="12">
    <location>
        <begin position="737"/>
        <end position="754"/>
    </location>
</feature>
<dbReference type="InterPro" id="IPR036412">
    <property type="entry name" value="HAD-like_sf"/>
</dbReference>
<dbReference type="SUPFAM" id="SSF55008">
    <property type="entry name" value="HMA, heavy metal-associated domain"/>
    <property type="match status" value="1"/>
</dbReference>
<dbReference type="Pfam" id="PF00122">
    <property type="entry name" value="E1-E2_ATPase"/>
    <property type="match status" value="1"/>
</dbReference>
<dbReference type="FunFam" id="3.30.70.100:FF:000005">
    <property type="entry name" value="Copper-exporting P-type ATPase A"/>
    <property type="match status" value="1"/>
</dbReference>
<keyword evidence="9 12" id="KW-0472">Membrane</keyword>
<dbReference type="InterPro" id="IPR023298">
    <property type="entry name" value="ATPase_P-typ_TM_dom_sf"/>
</dbReference>
<dbReference type="PANTHER" id="PTHR43520">
    <property type="entry name" value="ATP7, ISOFORM B"/>
    <property type="match status" value="1"/>
</dbReference>
<keyword evidence="15" id="KW-1185">Reference proteome</keyword>
<keyword evidence="7" id="KW-1278">Translocase</keyword>
<dbReference type="GO" id="GO:0012505">
    <property type="term" value="C:endomembrane system"/>
    <property type="evidence" value="ECO:0007669"/>
    <property type="project" value="UniProtKB-SubCell"/>
</dbReference>
<dbReference type="SUPFAM" id="SSF81653">
    <property type="entry name" value="Calcium ATPase, transduction domain A"/>
    <property type="match status" value="1"/>
</dbReference>
<feature type="transmembrane region" description="Helical" evidence="12">
    <location>
        <begin position="156"/>
        <end position="179"/>
    </location>
</feature>
<name>A0A847SFM2_9NEIS</name>
<evidence type="ECO:0000256" key="7">
    <source>
        <dbReference type="ARBA" id="ARBA00022967"/>
    </source>
</evidence>
<evidence type="ECO:0000256" key="6">
    <source>
        <dbReference type="ARBA" id="ARBA00022840"/>
    </source>
</evidence>
<feature type="transmembrane region" description="Helical" evidence="12">
    <location>
        <begin position="431"/>
        <end position="456"/>
    </location>
</feature>
<feature type="transmembrane region" description="Helical" evidence="12">
    <location>
        <begin position="185"/>
        <end position="203"/>
    </location>
</feature>
<dbReference type="InterPro" id="IPR059000">
    <property type="entry name" value="ATPase_P-type_domA"/>
</dbReference>
<evidence type="ECO:0000256" key="4">
    <source>
        <dbReference type="ARBA" id="ARBA00022723"/>
    </source>
</evidence>
<evidence type="ECO:0000313" key="15">
    <source>
        <dbReference type="Proteomes" id="UP000587991"/>
    </source>
</evidence>
<keyword evidence="12" id="KW-1003">Cell membrane</keyword>
<dbReference type="InterPro" id="IPR023214">
    <property type="entry name" value="HAD_sf"/>
</dbReference>
<accession>A0A847SFM2</accession>
<dbReference type="GO" id="GO:0055070">
    <property type="term" value="P:copper ion homeostasis"/>
    <property type="evidence" value="ECO:0007669"/>
    <property type="project" value="TreeGrafter"/>
</dbReference>
<feature type="transmembrane region" description="Helical" evidence="12">
    <location>
        <begin position="760"/>
        <end position="780"/>
    </location>
</feature>
<dbReference type="CDD" id="cd02094">
    <property type="entry name" value="P-type_ATPase_Cu-like"/>
    <property type="match status" value="1"/>
</dbReference>
<dbReference type="InterPro" id="IPR001757">
    <property type="entry name" value="P_typ_ATPase"/>
</dbReference>
<evidence type="ECO:0000256" key="2">
    <source>
        <dbReference type="ARBA" id="ARBA00006024"/>
    </source>
</evidence>
<keyword evidence="3 12" id="KW-0812">Transmembrane</keyword>
<evidence type="ECO:0000256" key="5">
    <source>
        <dbReference type="ARBA" id="ARBA00022741"/>
    </source>
</evidence>
<dbReference type="InterPro" id="IPR036163">
    <property type="entry name" value="HMA_dom_sf"/>
</dbReference>
<comment type="similarity">
    <text evidence="2 12">Belongs to the cation transport ATPase (P-type) (TC 3.A.3) family. Type IB subfamily.</text>
</comment>
<dbReference type="GO" id="GO:0016887">
    <property type="term" value="F:ATP hydrolysis activity"/>
    <property type="evidence" value="ECO:0007669"/>
    <property type="project" value="InterPro"/>
</dbReference>
<keyword evidence="6 12" id="KW-0067">ATP-binding</keyword>
<reference evidence="14 15" key="1">
    <citation type="submission" date="2020-04" db="EMBL/GenBank/DDBJ databases">
        <title>Draft genome of Leeia sp. IMCC25680.</title>
        <authorList>
            <person name="Song J."/>
            <person name="Cho J.-C."/>
        </authorList>
    </citation>
    <scope>NUCLEOTIDE SEQUENCE [LARGE SCALE GENOMIC DNA]</scope>
    <source>
        <strain evidence="14 15">IMCC25680</strain>
    </source>
</reference>
<dbReference type="GO" id="GO:0005886">
    <property type="term" value="C:plasma membrane"/>
    <property type="evidence" value="ECO:0007669"/>
    <property type="project" value="UniProtKB-SubCell"/>
</dbReference>
<dbReference type="GO" id="GO:0043682">
    <property type="term" value="F:P-type divalent copper transporter activity"/>
    <property type="evidence" value="ECO:0007669"/>
    <property type="project" value="UniProtKB-EC"/>
</dbReference>
<dbReference type="PRINTS" id="PR00120">
    <property type="entry name" value="HATPASE"/>
</dbReference>
<dbReference type="InterPro" id="IPR023299">
    <property type="entry name" value="ATPase_P-typ_cyto_dom_N"/>
</dbReference>
<comment type="subcellular location">
    <subcellularLocation>
        <location evidence="12">Cell membrane</location>
    </subcellularLocation>
    <subcellularLocation>
        <location evidence="1">Endomembrane system</location>
        <topology evidence="1">Multi-pass membrane protein</topology>
    </subcellularLocation>
</comment>
<dbReference type="RefSeq" id="WP_168876341.1">
    <property type="nucleotide sequence ID" value="NZ_JABAIM010000001.1"/>
</dbReference>
<evidence type="ECO:0000256" key="11">
    <source>
        <dbReference type="ARBA" id="ARBA00047424"/>
    </source>
</evidence>
<evidence type="ECO:0000256" key="1">
    <source>
        <dbReference type="ARBA" id="ARBA00004127"/>
    </source>
</evidence>
<evidence type="ECO:0000256" key="9">
    <source>
        <dbReference type="ARBA" id="ARBA00023136"/>
    </source>
</evidence>
<evidence type="ECO:0000256" key="3">
    <source>
        <dbReference type="ARBA" id="ARBA00022692"/>
    </source>
</evidence>
<dbReference type="NCBIfam" id="TIGR01494">
    <property type="entry name" value="ATPase_P-type"/>
    <property type="match status" value="1"/>
</dbReference>
<dbReference type="InterPro" id="IPR008250">
    <property type="entry name" value="ATPase_P-typ_transduc_dom_A_sf"/>
</dbReference>
<dbReference type="CDD" id="cd00371">
    <property type="entry name" value="HMA"/>
    <property type="match status" value="1"/>
</dbReference>
<dbReference type="Gene3D" id="3.30.70.100">
    <property type="match status" value="1"/>
</dbReference>
<feature type="domain" description="HMA" evidence="13">
    <location>
        <begin position="4"/>
        <end position="69"/>
    </location>
</feature>
<dbReference type="GO" id="GO:0005507">
    <property type="term" value="F:copper ion binding"/>
    <property type="evidence" value="ECO:0007669"/>
    <property type="project" value="TreeGrafter"/>
</dbReference>
<evidence type="ECO:0000256" key="8">
    <source>
        <dbReference type="ARBA" id="ARBA00022989"/>
    </source>
</evidence>
<dbReference type="NCBIfam" id="TIGR01525">
    <property type="entry name" value="ATPase-IB_hvy"/>
    <property type="match status" value="1"/>
</dbReference>
<dbReference type="InterPro" id="IPR006121">
    <property type="entry name" value="HMA_dom"/>
</dbReference>
<dbReference type="InterPro" id="IPR027256">
    <property type="entry name" value="P-typ_ATPase_IB"/>
</dbReference>
<feature type="transmembrane region" description="Helical" evidence="12">
    <location>
        <begin position="243"/>
        <end position="262"/>
    </location>
</feature>
<dbReference type="Gene3D" id="2.70.150.10">
    <property type="entry name" value="Calcium-transporting ATPase, cytoplasmic transduction domain A"/>
    <property type="match status" value="1"/>
</dbReference>
<evidence type="ECO:0000256" key="10">
    <source>
        <dbReference type="ARBA" id="ARBA00038904"/>
    </source>
</evidence>
<keyword evidence="4 12" id="KW-0479">Metal-binding</keyword>
<dbReference type="PANTHER" id="PTHR43520:SF8">
    <property type="entry name" value="P-TYPE CU(+) TRANSPORTER"/>
    <property type="match status" value="1"/>
</dbReference>
<dbReference type="Pfam" id="PF00403">
    <property type="entry name" value="HMA"/>
    <property type="match status" value="1"/>
</dbReference>
<dbReference type="SFLD" id="SFLDS00003">
    <property type="entry name" value="Haloacid_Dehalogenase"/>
    <property type="match status" value="1"/>
</dbReference>
<dbReference type="FunFam" id="2.70.150.10:FF:000002">
    <property type="entry name" value="Copper-transporting ATPase 1, putative"/>
    <property type="match status" value="1"/>
</dbReference>
<evidence type="ECO:0000256" key="12">
    <source>
        <dbReference type="RuleBase" id="RU362081"/>
    </source>
</evidence>
<sequence>MSHYSIDVPISGMTCAACASRIERVLSRIPGVEAEVSFANETARLQFDDQQHTLTSLYEKITHTGYGIRPNVQVWSVPGLASAGQTGPLQQQLQRLPLQHWQLNLADETVQLSFLPGLLQEATLVAALGKAGFVASLVEGQTEAPAPGFWQQHGRLLLAILLTLPFLPGMVSMLLGSMHGMLPPVWQWLLATPLQCWLGAPFYRSAWRAVRAGAANMDVLVALGTSAAYGYSLWLWLGEGSPHLYFEASSAILTLVMLGKALEGRARRQTQAALMALAQLRPQQALRWSDDAQDWLSVPTRQLQTGDRFLLRVGDAVPVDGQVREGEGILDEAMLTGESLPVGKQAGATVFAGTVLQAGRLVCEASAVGEATQLGQIIRLVQEAQSSRAPIQRFADQVAAWFVPAVLGLAILTLLGWWACGGSLSQAIPPAIAVLVIACPCALGLATPTVIMVGVGQGARHGILFRHAAGLERLARTRQLALDKTGTLTEGHPVLHGRVSWQAGLSAETILRWSACLEREANHPLAAAICRAAGAAESLPLRAFQQVVGEGVRAELEVEGQWRTLQLLAAARVTLPEAAAGQVASWQEEGATVVVLAEGETPLGALALADPLRPGGREALHWLRTEGITPHMLTGDQPRTAEAVARQLGLEAVNAGLSPQGKAERIQQLKAMGPVAMVGDGINDAPALTVADVGLAVASGSDVARAQADVTLLHGRLTDVVAAIDLSRATGRKIRQNLFFALCYNALGIPLAILGQLNPVIAGAAMALSSVSVVSNALLLKRWRPPL</sequence>
<dbReference type="EMBL" id="JABAIM010000001">
    <property type="protein sequence ID" value="NLR74752.1"/>
    <property type="molecule type" value="Genomic_DNA"/>
</dbReference>
<feature type="transmembrane region" description="Helical" evidence="12">
    <location>
        <begin position="215"/>
        <end position="237"/>
    </location>
</feature>
<dbReference type="InterPro" id="IPR044492">
    <property type="entry name" value="P_typ_ATPase_HD_dom"/>
</dbReference>
<comment type="caution">
    <text evidence="14">The sequence shown here is derived from an EMBL/GenBank/DDBJ whole genome shotgun (WGS) entry which is preliminary data.</text>
</comment>
<comment type="catalytic activity">
    <reaction evidence="11">
        <text>Cu(2+)(in) + ATP + H2O = Cu(2+)(out) + ADP + phosphate + H(+)</text>
        <dbReference type="Rhea" id="RHEA:10376"/>
        <dbReference type="ChEBI" id="CHEBI:15377"/>
        <dbReference type="ChEBI" id="CHEBI:15378"/>
        <dbReference type="ChEBI" id="CHEBI:29036"/>
        <dbReference type="ChEBI" id="CHEBI:30616"/>
        <dbReference type="ChEBI" id="CHEBI:43474"/>
        <dbReference type="ChEBI" id="CHEBI:456216"/>
        <dbReference type="EC" id="7.2.2.9"/>
    </reaction>
</comment>
<dbReference type="NCBIfam" id="TIGR01511">
    <property type="entry name" value="ATPase-IB1_Cu"/>
    <property type="match status" value="1"/>
</dbReference>
<gene>
    <name evidence="14" type="ORF">HF682_06215</name>
</gene>
<feature type="transmembrane region" description="Helical" evidence="12">
    <location>
        <begin position="398"/>
        <end position="419"/>
    </location>
</feature>
<keyword evidence="8 12" id="KW-1133">Transmembrane helix</keyword>
<organism evidence="14 15">
    <name type="scientific">Leeia aquatica</name>
    <dbReference type="NCBI Taxonomy" id="2725557"/>
    <lineage>
        <taxon>Bacteria</taxon>
        <taxon>Pseudomonadati</taxon>
        <taxon>Pseudomonadota</taxon>
        <taxon>Betaproteobacteria</taxon>
        <taxon>Neisseriales</taxon>
        <taxon>Leeiaceae</taxon>
        <taxon>Leeia</taxon>
    </lineage>
</organism>
<dbReference type="Pfam" id="PF00702">
    <property type="entry name" value="Hydrolase"/>
    <property type="match status" value="1"/>
</dbReference>
<dbReference type="PROSITE" id="PS50846">
    <property type="entry name" value="HMA_2"/>
    <property type="match status" value="1"/>
</dbReference>
<dbReference type="Gene3D" id="3.40.1110.10">
    <property type="entry name" value="Calcium-transporting ATPase, cytoplasmic domain N"/>
    <property type="match status" value="1"/>
</dbReference>
<protein>
    <recommendedName>
        <fullName evidence="10">P-type Cu(2+) transporter</fullName>
        <ecNumber evidence="10">7.2.2.9</ecNumber>
    </recommendedName>
</protein>
<dbReference type="SUPFAM" id="SSF81665">
    <property type="entry name" value="Calcium ATPase, transmembrane domain M"/>
    <property type="match status" value="1"/>
</dbReference>
<dbReference type="Gene3D" id="3.40.50.1000">
    <property type="entry name" value="HAD superfamily/HAD-like"/>
    <property type="match status" value="1"/>
</dbReference>
<evidence type="ECO:0000313" key="14">
    <source>
        <dbReference type="EMBL" id="NLR74752.1"/>
    </source>
</evidence>
<dbReference type="SUPFAM" id="SSF56784">
    <property type="entry name" value="HAD-like"/>
    <property type="match status" value="1"/>
</dbReference>
<evidence type="ECO:0000259" key="13">
    <source>
        <dbReference type="PROSITE" id="PS50846"/>
    </source>
</evidence>
<dbReference type="PROSITE" id="PS01047">
    <property type="entry name" value="HMA_1"/>
    <property type="match status" value="1"/>
</dbReference>
<dbReference type="SFLD" id="SFLDF00027">
    <property type="entry name" value="p-type_atpase"/>
    <property type="match status" value="1"/>
</dbReference>
<dbReference type="Proteomes" id="UP000587991">
    <property type="component" value="Unassembled WGS sequence"/>
</dbReference>
<dbReference type="SUPFAM" id="SSF81660">
    <property type="entry name" value="Metal cation-transporting ATPase, ATP-binding domain N"/>
    <property type="match status" value="1"/>
</dbReference>
<dbReference type="InterPro" id="IPR017969">
    <property type="entry name" value="Heavy-metal-associated_CS"/>
</dbReference>
<keyword evidence="5 12" id="KW-0547">Nucleotide-binding</keyword>
<dbReference type="PRINTS" id="PR00119">
    <property type="entry name" value="CATATPASE"/>
</dbReference>
<dbReference type="GO" id="GO:0005524">
    <property type="term" value="F:ATP binding"/>
    <property type="evidence" value="ECO:0007669"/>
    <property type="project" value="UniProtKB-UniRule"/>
</dbReference>
<dbReference type="AlphaFoldDB" id="A0A847SFM2"/>
<dbReference type="EC" id="7.2.2.9" evidence="10"/>